<keyword evidence="10" id="KW-0902">Two-component regulatory system</keyword>
<dbReference type="InterPro" id="IPR005467">
    <property type="entry name" value="His_kinase_dom"/>
</dbReference>
<dbReference type="GO" id="GO:0005886">
    <property type="term" value="C:plasma membrane"/>
    <property type="evidence" value="ECO:0007669"/>
    <property type="project" value="UniProtKB-SubCell"/>
</dbReference>
<keyword evidence="4" id="KW-1003">Cell membrane</keyword>
<keyword evidence="5" id="KW-0597">Phosphoprotein</keyword>
<dbReference type="PANTHER" id="PTHR34220">
    <property type="entry name" value="SENSOR HISTIDINE KINASE YPDA"/>
    <property type="match status" value="1"/>
</dbReference>
<dbReference type="EC" id="2.7.13.3" evidence="3"/>
<organism evidence="15">
    <name type="scientific">Paenibacillus ihbetae</name>
    <dbReference type="NCBI Taxonomy" id="1870820"/>
    <lineage>
        <taxon>Bacteria</taxon>
        <taxon>Bacillati</taxon>
        <taxon>Bacillota</taxon>
        <taxon>Bacilli</taxon>
        <taxon>Bacillales</taxon>
        <taxon>Paenibacillaceae</taxon>
        <taxon>Paenibacillus</taxon>
    </lineage>
</organism>
<keyword evidence="6" id="KW-0808">Transferase</keyword>
<keyword evidence="8 15" id="KW-0418">Kinase</keyword>
<keyword evidence="9" id="KW-0067">ATP-binding</keyword>
<evidence type="ECO:0000256" key="1">
    <source>
        <dbReference type="ARBA" id="ARBA00000085"/>
    </source>
</evidence>
<evidence type="ECO:0000256" key="3">
    <source>
        <dbReference type="ARBA" id="ARBA00012438"/>
    </source>
</evidence>
<dbReference type="SUPFAM" id="SSF55874">
    <property type="entry name" value="ATPase domain of HSP90 chaperone/DNA topoisomerase II/histidine kinase"/>
    <property type="match status" value="1"/>
</dbReference>
<evidence type="ECO:0000256" key="6">
    <source>
        <dbReference type="ARBA" id="ARBA00022679"/>
    </source>
</evidence>
<evidence type="ECO:0000256" key="11">
    <source>
        <dbReference type="ARBA" id="ARBA00023136"/>
    </source>
</evidence>
<reference evidence="15" key="1">
    <citation type="submission" date="2016-08" db="EMBL/GenBank/DDBJ databases">
        <title>Complete Genome Seqeunce of Paenibacillus sp. nov. IHBB 9852 from high altitute lake of Indian trans-Himalayas.</title>
        <authorList>
            <person name="Kiran S."/>
            <person name="Swarnkar M.K."/>
            <person name="Rana A."/>
            <person name="Tewari R."/>
            <person name="Gulati A."/>
        </authorList>
    </citation>
    <scope>NUCLEOTIDE SEQUENCE [LARGE SCALE GENOMIC DNA]</scope>
    <source>
        <strain evidence="15">IHBB 9852</strain>
    </source>
</reference>
<dbReference type="InterPro" id="IPR003660">
    <property type="entry name" value="HAMP_dom"/>
</dbReference>
<dbReference type="KEGG" id="pib:BBD41_07530"/>
<evidence type="ECO:0000256" key="2">
    <source>
        <dbReference type="ARBA" id="ARBA00004651"/>
    </source>
</evidence>
<keyword evidence="12" id="KW-1133">Transmembrane helix</keyword>
<sequence length="597" mass="67053">MNRFGRLNTLRNQIFLGFMLVMVIVLALVGGFVYEQVSVLLRNNAEKHIQQTAVQATGKLDALLKQVDTLTAQVSTNATVQRFLTQETEGRPITFGERQSLQQEVRKYEAYATGIRSLELYTTDYRRLFPLDEGSLASRVRGDWIAMADERMGKLVWFGQDPRDQDVVVAMRRIRLVDRSFAHGGYLLVRLEKSYFELADTAGDTGQTREAMGLFDQAGHEISSDFDVAVDFREVLHREGETVTIGNEDYIAVQKQSEATGWTLVILTPVDYTTEGIAVLRTAVIVSGAVGALLFLILSFILTTMIIRPILKMIKSMRGARFGTLKPISVTSKTMEINELTNTYNQMVDSLNELIEVVYQKELIQSRTELKALQAQINPHFLFNTLEAFYWALDDQGEEELAQIVVAMSGLFRYVINRKDEDEWVMIGDELDHAERYLIIMKMRMLDRLSWRIEADEASRAVPIPKLLIQPIVENAILHGVEQRLGPGTVIVRAQPSERPGHTVVSVSDDGPGMDEATLASLYASMEKGHAPSSKNSGVGLSNVEQRLRLYYAAGQAGLRIQSETGAGTTVSFEIPNVYRRDSGEEEMHENDIDRGR</sequence>
<dbReference type="GO" id="GO:0000155">
    <property type="term" value="F:phosphorelay sensor kinase activity"/>
    <property type="evidence" value="ECO:0007669"/>
    <property type="project" value="InterPro"/>
</dbReference>
<evidence type="ECO:0000259" key="14">
    <source>
        <dbReference type="PROSITE" id="PS50885"/>
    </source>
</evidence>
<evidence type="ECO:0000256" key="12">
    <source>
        <dbReference type="SAM" id="Phobius"/>
    </source>
</evidence>
<proteinExistence type="predicted"/>
<keyword evidence="11 12" id="KW-0472">Membrane</keyword>
<gene>
    <name evidence="15" type="ORF">BBD41_07530</name>
</gene>
<feature type="transmembrane region" description="Helical" evidence="12">
    <location>
        <begin position="284"/>
        <end position="311"/>
    </location>
</feature>
<evidence type="ECO:0000256" key="7">
    <source>
        <dbReference type="ARBA" id="ARBA00022741"/>
    </source>
</evidence>
<keyword evidence="7" id="KW-0547">Nucleotide-binding</keyword>
<evidence type="ECO:0000256" key="9">
    <source>
        <dbReference type="ARBA" id="ARBA00022840"/>
    </source>
</evidence>
<dbReference type="Pfam" id="PF06580">
    <property type="entry name" value="His_kinase"/>
    <property type="match status" value="1"/>
</dbReference>
<comment type="catalytic activity">
    <reaction evidence="1">
        <text>ATP + protein L-histidine = ADP + protein N-phospho-L-histidine.</text>
        <dbReference type="EC" id="2.7.13.3"/>
    </reaction>
</comment>
<feature type="domain" description="HAMP" evidence="14">
    <location>
        <begin position="304"/>
        <end position="356"/>
    </location>
</feature>
<dbReference type="InterPro" id="IPR050640">
    <property type="entry name" value="Bact_2-comp_sensor_kinase"/>
</dbReference>
<evidence type="ECO:0000256" key="5">
    <source>
        <dbReference type="ARBA" id="ARBA00022553"/>
    </source>
</evidence>
<dbReference type="PROSITE" id="PS50109">
    <property type="entry name" value="HIS_KIN"/>
    <property type="match status" value="1"/>
</dbReference>
<dbReference type="GO" id="GO:0005524">
    <property type="term" value="F:ATP binding"/>
    <property type="evidence" value="ECO:0007669"/>
    <property type="project" value="UniProtKB-KW"/>
</dbReference>
<evidence type="ECO:0000256" key="10">
    <source>
        <dbReference type="ARBA" id="ARBA00023012"/>
    </source>
</evidence>
<comment type="subcellular location">
    <subcellularLocation>
        <location evidence="2">Cell membrane</location>
        <topology evidence="2">Multi-pass membrane protein</topology>
    </subcellularLocation>
</comment>
<dbReference type="PANTHER" id="PTHR34220:SF7">
    <property type="entry name" value="SENSOR HISTIDINE KINASE YPDA"/>
    <property type="match status" value="1"/>
</dbReference>
<dbReference type="InterPro" id="IPR004358">
    <property type="entry name" value="Sig_transdc_His_kin-like_C"/>
</dbReference>
<dbReference type="AlphaFoldDB" id="A0A1B2DXI2"/>
<feature type="transmembrane region" description="Helical" evidence="12">
    <location>
        <begin position="12"/>
        <end position="34"/>
    </location>
</feature>
<feature type="domain" description="Histidine kinase" evidence="13">
    <location>
        <begin position="468"/>
        <end position="579"/>
    </location>
</feature>
<dbReference type="SMART" id="SM00387">
    <property type="entry name" value="HATPase_c"/>
    <property type="match status" value="1"/>
</dbReference>
<dbReference type="InterPro" id="IPR010559">
    <property type="entry name" value="Sig_transdc_His_kin_internal"/>
</dbReference>
<dbReference type="PROSITE" id="PS50885">
    <property type="entry name" value="HAMP"/>
    <property type="match status" value="1"/>
</dbReference>
<dbReference type="InterPro" id="IPR003594">
    <property type="entry name" value="HATPase_dom"/>
</dbReference>
<dbReference type="Gene3D" id="3.30.565.10">
    <property type="entry name" value="Histidine kinase-like ATPase, C-terminal domain"/>
    <property type="match status" value="1"/>
</dbReference>
<evidence type="ECO:0000256" key="8">
    <source>
        <dbReference type="ARBA" id="ARBA00022777"/>
    </source>
</evidence>
<dbReference type="EMBL" id="CP016809">
    <property type="protein sequence ID" value="ANY72446.1"/>
    <property type="molecule type" value="Genomic_DNA"/>
</dbReference>
<keyword evidence="12" id="KW-0812">Transmembrane</keyword>
<evidence type="ECO:0000313" key="15">
    <source>
        <dbReference type="EMBL" id="ANY72446.1"/>
    </source>
</evidence>
<dbReference type="PRINTS" id="PR00344">
    <property type="entry name" value="BCTRLSENSOR"/>
</dbReference>
<dbReference type="RefSeq" id="WP_099477157.1">
    <property type="nucleotide sequence ID" value="NZ_CP016809.1"/>
</dbReference>
<dbReference type="InterPro" id="IPR036890">
    <property type="entry name" value="HATPase_C_sf"/>
</dbReference>
<protein>
    <recommendedName>
        <fullName evidence="3">histidine kinase</fullName>
        <ecNumber evidence="3">2.7.13.3</ecNumber>
    </recommendedName>
</protein>
<dbReference type="Pfam" id="PF02518">
    <property type="entry name" value="HATPase_c"/>
    <property type="match status" value="1"/>
</dbReference>
<dbReference type="Gene3D" id="6.10.340.10">
    <property type="match status" value="1"/>
</dbReference>
<name>A0A1B2DXI2_9BACL</name>
<evidence type="ECO:0000259" key="13">
    <source>
        <dbReference type="PROSITE" id="PS50109"/>
    </source>
</evidence>
<accession>A0A1B2DXI2</accession>
<evidence type="ECO:0000256" key="4">
    <source>
        <dbReference type="ARBA" id="ARBA00022475"/>
    </source>
</evidence>